<accession>A0A976UAZ8</accession>
<protein>
    <submittedName>
        <fullName evidence="1">Uncharacterized protein</fullName>
    </submittedName>
</protein>
<proteinExistence type="predicted"/>
<dbReference type="GeneID" id="80545106"/>
<dbReference type="RefSeq" id="YP_010806145.1">
    <property type="nucleotide sequence ID" value="NC_077214.1"/>
</dbReference>
<name>A0A976UAZ8_9CAUD</name>
<evidence type="ECO:0000313" key="1">
    <source>
        <dbReference type="EMBL" id="UVF62554.1"/>
    </source>
</evidence>
<dbReference type="Proteomes" id="UP001157002">
    <property type="component" value="Segment"/>
</dbReference>
<organism evidence="1 2">
    <name type="scientific">Poseidoniales virus YSH_150918</name>
    <dbReference type="NCBI Taxonomy" id="3071324"/>
    <lineage>
        <taxon>Viruses</taxon>
        <taxon>Duplodnaviria</taxon>
        <taxon>Heunggongvirae</taxon>
        <taxon>Uroviricota</taxon>
        <taxon>Caudoviricetes</taxon>
        <taxon>Magrovirales</taxon>
        <taxon>Aoguangviridae</taxon>
        <taxon>Aobingvirus</taxon>
        <taxon>Aobingvirus yangshanense</taxon>
    </lineage>
</organism>
<evidence type="ECO:0000313" key="2">
    <source>
        <dbReference type="Proteomes" id="UP001157002"/>
    </source>
</evidence>
<dbReference type="EMBL" id="ON649702">
    <property type="protein sequence ID" value="UVF62554.1"/>
    <property type="molecule type" value="Genomic_DNA"/>
</dbReference>
<keyword evidence="2" id="KW-1185">Reference proteome</keyword>
<reference evidence="1 2" key="1">
    <citation type="submission" date="2022-05" db="EMBL/GenBank/DDBJ databases">
        <title>Diverse viruses of marine archaea discovered using metagenomics.</title>
        <authorList>
            <person name="Zhou Y."/>
        </authorList>
    </citation>
    <scope>NUCLEOTIDE SEQUENCE [LARGE SCALE GENOMIC DNA]</scope>
    <source>
        <strain evidence="1">YSH_150918</strain>
    </source>
</reference>
<sequence length="210" mass="21969">MTDYVYLKTQKHDSGDGLTVNTIPLRVVSVGVSVSKTIPAFPIPMSGVATGESITAALDLGMAQKTISLEGFISGISITKELGGTNKTVEFTAQEVAQLIASGVDSTGFAKNQAVNELVVLIPSNVDSSYVDRDSGGIGSRGDLIPLTFHSRGLADTDDNEGVPSPLGNFPDSSTDEGLTGFIRSFSFQLSGEAVDISFSMEFEVANIVP</sequence>
<dbReference type="KEGG" id="vg:80545106"/>